<evidence type="ECO:0000313" key="2">
    <source>
        <dbReference type="EMBL" id="SDG64074.1"/>
    </source>
</evidence>
<keyword evidence="1" id="KW-0812">Transmembrane</keyword>
<feature type="transmembrane region" description="Helical" evidence="1">
    <location>
        <begin position="238"/>
        <end position="256"/>
    </location>
</feature>
<evidence type="ECO:0000256" key="1">
    <source>
        <dbReference type="SAM" id="Phobius"/>
    </source>
</evidence>
<feature type="transmembrane region" description="Helical" evidence="1">
    <location>
        <begin position="200"/>
        <end position="226"/>
    </location>
</feature>
<accession>A0A1G7VW94</accession>
<proteinExistence type="predicted"/>
<gene>
    <name evidence="2" type="ORF">SAMN04488027_104217</name>
</gene>
<reference evidence="2 3" key="1">
    <citation type="submission" date="2016-10" db="EMBL/GenBank/DDBJ databases">
        <authorList>
            <person name="de Groot N.N."/>
        </authorList>
    </citation>
    <scope>NUCLEOTIDE SEQUENCE [LARGE SCALE GENOMIC DNA]</scope>
    <source>
        <strain evidence="2 3">DSM 19803</strain>
    </source>
</reference>
<name>A0A1G7VW94_9FLAO</name>
<feature type="transmembrane region" description="Helical" evidence="1">
    <location>
        <begin position="160"/>
        <end position="180"/>
    </location>
</feature>
<keyword evidence="1" id="KW-0472">Membrane</keyword>
<dbReference type="RefSeq" id="WP_245686417.1">
    <property type="nucleotide sequence ID" value="NZ_FNCW01000004.1"/>
</dbReference>
<dbReference type="STRING" id="470826.SAMN04488027_104217"/>
<dbReference type="EMBL" id="FNCW01000004">
    <property type="protein sequence ID" value="SDG64074.1"/>
    <property type="molecule type" value="Genomic_DNA"/>
</dbReference>
<evidence type="ECO:0000313" key="3">
    <source>
        <dbReference type="Proteomes" id="UP000199296"/>
    </source>
</evidence>
<dbReference type="Proteomes" id="UP000199296">
    <property type="component" value="Unassembled WGS sequence"/>
</dbReference>
<sequence length="314" mass="35566">MKLPHKTNQFWSLAIKLLMVSLSFVVIYNAVQAISPMHWQLIYDFSHFADLLWIGFFFSLLNWSLEALKWKLLLGNTKSMTLSSAFSETLRAHAVSIITPNKIGEFGAKASFYSKSERPEVLKLTLTGQVFQLLATCLFGVAGLAVIYSQLSFQTRLSIGIAMGILLIFGLTLCLINFQNKWLVSLQAYFASLAKLSDTVHVNVLMLSVLRYVCFSHQFYVLLWLFQPELIYTEVMPVIFSIYFISSFVPTVLILDASLKAGLGLVLLGSYLSSEFIIAVSLLMWIFNFGIPAFLGNLLLLKPRWLSSYYKRML</sequence>
<feature type="transmembrane region" description="Helical" evidence="1">
    <location>
        <begin position="276"/>
        <end position="301"/>
    </location>
</feature>
<keyword evidence="1" id="KW-1133">Transmembrane helix</keyword>
<organism evidence="2 3">
    <name type="scientific">Psychroflexus sediminis</name>
    <dbReference type="NCBI Taxonomy" id="470826"/>
    <lineage>
        <taxon>Bacteria</taxon>
        <taxon>Pseudomonadati</taxon>
        <taxon>Bacteroidota</taxon>
        <taxon>Flavobacteriia</taxon>
        <taxon>Flavobacteriales</taxon>
        <taxon>Flavobacteriaceae</taxon>
        <taxon>Psychroflexus</taxon>
    </lineage>
</organism>
<keyword evidence="3" id="KW-1185">Reference proteome</keyword>
<feature type="transmembrane region" description="Helical" evidence="1">
    <location>
        <begin position="12"/>
        <end position="31"/>
    </location>
</feature>
<dbReference type="AlphaFoldDB" id="A0A1G7VW94"/>
<feature type="transmembrane region" description="Helical" evidence="1">
    <location>
        <begin position="130"/>
        <end position="148"/>
    </location>
</feature>
<feature type="transmembrane region" description="Helical" evidence="1">
    <location>
        <begin position="43"/>
        <end position="65"/>
    </location>
</feature>
<protein>
    <submittedName>
        <fullName evidence="2">Lysylphosphatidylglycerol synthase TM region</fullName>
    </submittedName>
</protein>